<feature type="coiled-coil region" evidence="1">
    <location>
        <begin position="325"/>
        <end position="353"/>
    </location>
</feature>
<gene>
    <name evidence="4" type="ORF">N1027_09925</name>
</gene>
<comment type="caution">
    <text evidence="4">The sequence shown here is derived from an EMBL/GenBank/DDBJ whole genome shotgun (WGS) entry which is preliminary data.</text>
</comment>
<evidence type="ECO:0000256" key="2">
    <source>
        <dbReference type="SAM" id="Phobius"/>
    </source>
</evidence>
<feature type="transmembrane region" description="Helical" evidence="2">
    <location>
        <begin position="304"/>
        <end position="324"/>
    </location>
</feature>
<evidence type="ECO:0000256" key="3">
    <source>
        <dbReference type="SAM" id="SignalP"/>
    </source>
</evidence>
<reference evidence="4" key="1">
    <citation type="submission" date="2022-08" db="EMBL/GenBank/DDBJ databases">
        <authorList>
            <person name="Deng Y."/>
            <person name="Han X.-F."/>
            <person name="Zhang Y.-Q."/>
        </authorList>
    </citation>
    <scope>NUCLEOTIDE SEQUENCE</scope>
    <source>
        <strain evidence="4">CPCC 205763</strain>
    </source>
</reference>
<evidence type="ECO:0000313" key="5">
    <source>
        <dbReference type="Proteomes" id="UP001165584"/>
    </source>
</evidence>
<accession>A0ABT2GT24</accession>
<organism evidence="4 5">
    <name type="scientific">Herbiconiux aconitum</name>
    <dbReference type="NCBI Taxonomy" id="2970913"/>
    <lineage>
        <taxon>Bacteria</taxon>
        <taxon>Bacillati</taxon>
        <taxon>Actinomycetota</taxon>
        <taxon>Actinomycetes</taxon>
        <taxon>Micrococcales</taxon>
        <taxon>Microbacteriaceae</taxon>
        <taxon>Herbiconiux</taxon>
    </lineage>
</organism>
<dbReference type="Proteomes" id="UP001165584">
    <property type="component" value="Unassembled WGS sequence"/>
</dbReference>
<dbReference type="InterPro" id="IPR013783">
    <property type="entry name" value="Ig-like_fold"/>
</dbReference>
<feature type="signal peptide" evidence="3">
    <location>
        <begin position="1"/>
        <end position="37"/>
    </location>
</feature>
<proteinExistence type="predicted"/>
<sequence length="362" mass="37208">MNARSTPARRWARIRELSTALVAALLVLAPVAAPAMAAEGDPVTWTVRTASNEYGSERTNYSYTIDPGGTIYDSIVVANHGADPVELRVYAADGSTSEDGQLSLLVAGEESHGVGAWVTTENPSVTVAAGETATVPFTVAVPAEATPGDYAGGVVTSLTVPDAEQGVNVDRRLGIRVNLRVGGEIAPALAVENMSVSWGGGLNPFAGGDATVSYTLHNSGNAAISAQPATHVSGPFGMFGLDAPAVDAVPELLPGESWTQTVSLAGVPPLFALLASTTVTPLVLDASGSTSPITEVSGTAAGPAIPWTLLVIVLLVAAGVFFLLRNRATRKKAAEKRREAEMEEAVAKALEQERAKAGATVE</sequence>
<keyword evidence="2" id="KW-0812">Transmembrane</keyword>
<feature type="chain" id="PRO_5047450938" evidence="3">
    <location>
        <begin position="38"/>
        <end position="362"/>
    </location>
</feature>
<keyword evidence="3" id="KW-0732">Signal</keyword>
<dbReference type="EMBL" id="JANLCM010000001">
    <property type="protein sequence ID" value="MCS5718455.1"/>
    <property type="molecule type" value="Genomic_DNA"/>
</dbReference>
<keyword evidence="1" id="KW-0175">Coiled coil</keyword>
<protein>
    <submittedName>
        <fullName evidence="4">DUF916 domain-containing protein</fullName>
    </submittedName>
</protein>
<evidence type="ECO:0000256" key="1">
    <source>
        <dbReference type="SAM" id="Coils"/>
    </source>
</evidence>
<evidence type="ECO:0000313" key="4">
    <source>
        <dbReference type="EMBL" id="MCS5718455.1"/>
    </source>
</evidence>
<keyword evidence="5" id="KW-1185">Reference proteome</keyword>
<dbReference type="RefSeq" id="WP_259507346.1">
    <property type="nucleotide sequence ID" value="NZ_JANLCM010000001.1"/>
</dbReference>
<keyword evidence="2" id="KW-1133">Transmembrane helix</keyword>
<name>A0ABT2GT24_9MICO</name>
<keyword evidence="2" id="KW-0472">Membrane</keyword>
<dbReference type="Gene3D" id="2.60.40.10">
    <property type="entry name" value="Immunoglobulins"/>
    <property type="match status" value="1"/>
</dbReference>